<evidence type="ECO:0000313" key="4">
    <source>
        <dbReference type="EMBL" id="KAG7284964.1"/>
    </source>
</evidence>
<comment type="caution">
    <text evidence="4">The sequence shown here is derived from an EMBL/GenBank/DDBJ whole genome shotgun (WGS) entry which is preliminary data.</text>
</comment>
<comment type="similarity">
    <text evidence="1">Belongs to the NmrA-type oxidoreductase family.</text>
</comment>
<dbReference type="Pfam" id="PF05368">
    <property type="entry name" value="NmrA"/>
    <property type="match status" value="1"/>
</dbReference>
<keyword evidence="5" id="KW-1185">Reference proteome</keyword>
<feature type="domain" description="NmrA-like" evidence="3">
    <location>
        <begin position="4"/>
        <end position="249"/>
    </location>
</feature>
<dbReference type="SUPFAM" id="SSF51735">
    <property type="entry name" value="NAD(P)-binding Rossmann-fold domains"/>
    <property type="match status" value="1"/>
</dbReference>
<keyword evidence="2" id="KW-0521">NADP</keyword>
<evidence type="ECO:0000256" key="1">
    <source>
        <dbReference type="ARBA" id="ARBA00006328"/>
    </source>
</evidence>
<dbReference type="Gene3D" id="3.40.50.720">
    <property type="entry name" value="NAD(P)-binding Rossmann-like Domain"/>
    <property type="match status" value="1"/>
</dbReference>
<dbReference type="InterPro" id="IPR051164">
    <property type="entry name" value="NmrA-like_oxidored"/>
</dbReference>
<dbReference type="EMBL" id="JAHCVI010000005">
    <property type="protein sequence ID" value="KAG7284964.1"/>
    <property type="molecule type" value="Genomic_DNA"/>
</dbReference>
<dbReference type="Gene3D" id="3.90.25.10">
    <property type="entry name" value="UDP-galactose 4-epimerase, domain 1"/>
    <property type="match status" value="1"/>
</dbReference>
<evidence type="ECO:0000256" key="2">
    <source>
        <dbReference type="ARBA" id="ARBA00022857"/>
    </source>
</evidence>
<sequence length="304" mass="33699">MPPQTILVVDATGKQGSEVIKALLDHPESPLRYTILGLTRKAESPHTKALAGIQPGTTFVEGDITIPGPIFAPHPRGSIEGLFLNTIHGSPTPEEQQAIPFIDAAVEHGVKRIVFSSVDRGGDEKSWTNPTNVEHFRAKHNIELYLRDKAEKENGRFVWTILRSVANFDNLDPGLTCPLFAAMWFESLSPETKIQFVGSRDIGLFAAMAFDDPAQWSGKAVGLAGDEMTLDEAMWRFEKVTGKELPQSYAFLGKASLWAIDEVGEMFAFWEEEGYGADLQARKGEAPMQDFETWLAQDSQWFEG</sequence>
<dbReference type="GO" id="GO:0005634">
    <property type="term" value="C:nucleus"/>
    <property type="evidence" value="ECO:0007669"/>
    <property type="project" value="TreeGrafter"/>
</dbReference>
<dbReference type="AlphaFoldDB" id="A0AAD4EPN2"/>
<proteinExistence type="inferred from homology"/>
<dbReference type="PANTHER" id="PTHR42748">
    <property type="entry name" value="NITROGEN METABOLITE REPRESSION PROTEIN NMRA FAMILY MEMBER"/>
    <property type="match status" value="1"/>
</dbReference>
<dbReference type="InterPro" id="IPR036291">
    <property type="entry name" value="NAD(P)-bd_dom_sf"/>
</dbReference>
<gene>
    <name evidence="4" type="ORF">NEMBOFW57_009580</name>
</gene>
<protein>
    <recommendedName>
        <fullName evidence="3">NmrA-like domain-containing protein</fullName>
    </recommendedName>
</protein>
<accession>A0AAD4EPN2</accession>
<name>A0AAD4EPN2_9PEZI</name>
<evidence type="ECO:0000313" key="5">
    <source>
        <dbReference type="Proteomes" id="UP001197093"/>
    </source>
</evidence>
<dbReference type="Proteomes" id="UP001197093">
    <property type="component" value="Unassembled WGS sequence"/>
</dbReference>
<dbReference type="InterPro" id="IPR008030">
    <property type="entry name" value="NmrA-like"/>
</dbReference>
<evidence type="ECO:0000259" key="3">
    <source>
        <dbReference type="Pfam" id="PF05368"/>
    </source>
</evidence>
<organism evidence="4 5">
    <name type="scientific">Staphylotrichum longicolle</name>
    <dbReference type="NCBI Taxonomy" id="669026"/>
    <lineage>
        <taxon>Eukaryota</taxon>
        <taxon>Fungi</taxon>
        <taxon>Dikarya</taxon>
        <taxon>Ascomycota</taxon>
        <taxon>Pezizomycotina</taxon>
        <taxon>Sordariomycetes</taxon>
        <taxon>Sordariomycetidae</taxon>
        <taxon>Sordariales</taxon>
        <taxon>Chaetomiaceae</taxon>
        <taxon>Staphylotrichum</taxon>
    </lineage>
</organism>
<reference evidence="4" key="1">
    <citation type="submission" date="2023-02" db="EMBL/GenBank/DDBJ databases">
        <authorList>
            <person name="Palmer J.M."/>
        </authorList>
    </citation>
    <scope>NUCLEOTIDE SEQUENCE</scope>
    <source>
        <strain evidence="4">FW57</strain>
    </source>
</reference>
<dbReference type="PANTHER" id="PTHR42748:SF7">
    <property type="entry name" value="NMRA LIKE REDOX SENSOR 1-RELATED"/>
    <property type="match status" value="1"/>
</dbReference>